<dbReference type="OrthoDB" id="2100128at2759"/>
<gene>
    <name evidence="2" type="ORF">LEMA_P060500.1</name>
</gene>
<dbReference type="PANTHER" id="PTHR39398">
    <property type="entry name" value="YALI0F14311P"/>
    <property type="match status" value="1"/>
</dbReference>
<dbReference type="HOGENOM" id="CLU_055649_0_0_1"/>
<dbReference type="PANTHER" id="PTHR39398:SF1">
    <property type="entry name" value="CSN8_PSMD8_EIF3K DOMAIN-CONTAINING PROTEIN"/>
    <property type="match status" value="1"/>
</dbReference>
<dbReference type="AlphaFoldDB" id="E4ZIJ5"/>
<dbReference type="Proteomes" id="UP000002668">
    <property type="component" value="Genome"/>
</dbReference>
<evidence type="ECO:0000256" key="1">
    <source>
        <dbReference type="SAM" id="MobiDB-lite"/>
    </source>
</evidence>
<evidence type="ECO:0000313" key="2">
    <source>
        <dbReference type="EMBL" id="CBX91016.1"/>
    </source>
</evidence>
<organism evidence="3">
    <name type="scientific">Leptosphaeria maculans (strain JN3 / isolate v23.1.3 / race Av1-4-5-6-7-8)</name>
    <name type="common">Blackleg fungus</name>
    <name type="synonym">Phoma lingam</name>
    <dbReference type="NCBI Taxonomy" id="985895"/>
    <lineage>
        <taxon>Eukaryota</taxon>
        <taxon>Fungi</taxon>
        <taxon>Dikarya</taxon>
        <taxon>Ascomycota</taxon>
        <taxon>Pezizomycotina</taxon>
        <taxon>Dothideomycetes</taxon>
        <taxon>Pleosporomycetidae</taxon>
        <taxon>Pleosporales</taxon>
        <taxon>Pleosporineae</taxon>
        <taxon>Leptosphaeriaceae</taxon>
        <taxon>Plenodomus</taxon>
        <taxon>Plenodomus lingam/Leptosphaeria maculans species complex</taxon>
    </lineage>
</organism>
<keyword evidence="3" id="KW-1185">Reference proteome</keyword>
<dbReference type="eggNOG" id="ENOG502RXZN">
    <property type="taxonomic scope" value="Eukaryota"/>
</dbReference>
<evidence type="ECO:0008006" key="4">
    <source>
        <dbReference type="Google" id="ProtNLM"/>
    </source>
</evidence>
<reference evidence="3" key="1">
    <citation type="journal article" date="2011" name="Nat. Commun.">
        <title>Effector diversification within compartments of the Leptosphaeria maculans genome affected by Repeat-Induced Point mutations.</title>
        <authorList>
            <person name="Rouxel T."/>
            <person name="Grandaubert J."/>
            <person name="Hane J.K."/>
            <person name="Hoede C."/>
            <person name="van de Wouw A.P."/>
            <person name="Couloux A."/>
            <person name="Dominguez V."/>
            <person name="Anthouard V."/>
            <person name="Bally P."/>
            <person name="Bourras S."/>
            <person name="Cozijnsen A.J."/>
            <person name="Ciuffetti L.M."/>
            <person name="Degrave A."/>
            <person name="Dilmaghani A."/>
            <person name="Duret L."/>
            <person name="Fudal I."/>
            <person name="Goodwin S.B."/>
            <person name="Gout L."/>
            <person name="Glaser N."/>
            <person name="Linglin J."/>
            <person name="Kema G.H.J."/>
            <person name="Lapalu N."/>
            <person name="Lawrence C.B."/>
            <person name="May K."/>
            <person name="Meyer M."/>
            <person name="Ollivier B."/>
            <person name="Poulain J."/>
            <person name="Schoch C.L."/>
            <person name="Simon A."/>
            <person name="Spatafora J.W."/>
            <person name="Stachowiak A."/>
            <person name="Turgeon B.G."/>
            <person name="Tyler B.M."/>
            <person name="Vincent D."/>
            <person name="Weissenbach J."/>
            <person name="Amselem J."/>
            <person name="Quesneville H."/>
            <person name="Oliver R.P."/>
            <person name="Wincker P."/>
            <person name="Balesdent M.-H."/>
            <person name="Howlett B.J."/>
        </authorList>
    </citation>
    <scope>NUCLEOTIDE SEQUENCE [LARGE SCALE GENOMIC DNA]</scope>
    <source>
        <strain evidence="3">JN3 / isolate v23.1.3 / race Av1-4-5-6-7-8</strain>
    </source>
</reference>
<feature type="compositionally biased region" description="Pro residues" evidence="1">
    <location>
        <begin position="110"/>
        <end position="123"/>
    </location>
</feature>
<evidence type="ECO:0000313" key="3">
    <source>
        <dbReference type="Proteomes" id="UP000002668"/>
    </source>
</evidence>
<protein>
    <recommendedName>
        <fullName evidence="4">CSN8/PSMD8/EIF3K domain-containing protein</fullName>
    </recommendedName>
</protein>
<dbReference type="InParanoid" id="E4ZIJ5"/>
<dbReference type="GeneID" id="13284758"/>
<dbReference type="EMBL" id="FP929065">
    <property type="protein sequence ID" value="CBX91016.1"/>
    <property type="molecule type" value="Genomic_DNA"/>
</dbReference>
<accession>E4ZIJ5</accession>
<feature type="region of interest" description="Disordered" evidence="1">
    <location>
        <begin position="104"/>
        <end position="128"/>
    </location>
</feature>
<dbReference type="STRING" id="985895.E4ZIJ5"/>
<dbReference type="OMA" id="VMEWADG"/>
<dbReference type="VEuPathDB" id="FungiDB:LEMA_P060500.1"/>
<name>E4ZIJ5_LEPMJ</name>
<proteinExistence type="predicted"/>
<dbReference type="RefSeq" id="XP_003834381.1">
    <property type="nucleotide sequence ID" value="XM_003834333.1"/>
</dbReference>
<sequence length="327" mass="36747">MKSSDPIRPSSRRGASGAWNRLKPVREDLLETYGLPSKGETRLNDFKTQETYFNRIIERYMKLCALNREELNILFASISSTHSASTPSTTIPSNLTASFSSLALSKHAPKPPPPPPSTPPSTTIPPNALTPSINELSTVLSSLRKLREAITASNRCDAFALRAYFFAIHVSILCADWSSYLPALHALLSKLHPRNPLPPHDLREYVGLLILDQCCRQSDYAGARATKLFYGYRDWRVEGVMHALVQDNWTQFWRLKRGVDGYQRAVMGWAEKGVRVHVLKCVGRGYLSVDRAWLESVTERAWEELVQDGVGWELVGDKVIIRKPKGS</sequence>